<dbReference type="PROSITE" id="PS01229">
    <property type="entry name" value="COF_2"/>
    <property type="match status" value="1"/>
</dbReference>
<dbReference type="SFLD" id="SFLDG01140">
    <property type="entry name" value="C2.B:_Phosphomannomutase_and_P"/>
    <property type="match status" value="1"/>
</dbReference>
<dbReference type="RefSeq" id="WP_125577558.1">
    <property type="nucleotide sequence ID" value="NZ_JBHTOF010000102.1"/>
</dbReference>
<dbReference type="InterPro" id="IPR000150">
    <property type="entry name" value="Cof"/>
</dbReference>
<organism evidence="1 2">
    <name type="scientific">Lapidilactobacillus mulanensis</name>
    <dbReference type="NCBI Taxonomy" id="2485999"/>
    <lineage>
        <taxon>Bacteria</taxon>
        <taxon>Bacillati</taxon>
        <taxon>Bacillota</taxon>
        <taxon>Bacilli</taxon>
        <taxon>Lactobacillales</taxon>
        <taxon>Lactobacillaceae</taxon>
        <taxon>Lapidilactobacillus</taxon>
    </lineage>
</organism>
<dbReference type="InterPro" id="IPR006379">
    <property type="entry name" value="HAD-SF_hydro_IIB"/>
</dbReference>
<comment type="caution">
    <text evidence="1">The sequence shown here is derived from an EMBL/GenBank/DDBJ whole genome shotgun (WGS) entry which is preliminary data.</text>
</comment>
<dbReference type="NCBIfam" id="TIGR00099">
    <property type="entry name" value="Cof-subfamily"/>
    <property type="match status" value="1"/>
</dbReference>
<dbReference type="InterPro" id="IPR036412">
    <property type="entry name" value="HAD-like_sf"/>
</dbReference>
<dbReference type="Proteomes" id="UP001597244">
    <property type="component" value="Unassembled WGS sequence"/>
</dbReference>
<evidence type="ECO:0000313" key="2">
    <source>
        <dbReference type="Proteomes" id="UP001597244"/>
    </source>
</evidence>
<dbReference type="CDD" id="cd07516">
    <property type="entry name" value="HAD_Pase"/>
    <property type="match status" value="1"/>
</dbReference>
<dbReference type="SUPFAM" id="SSF56784">
    <property type="entry name" value="HAD-like"/>
    <property type="match status" value="1"/>
</dbReference>
<name>A0ABW4DRA1_9LACO</name>
<dbReference type="EMBL" id="JBHTOF010000102">
    <property type="protein sequence ID" value="MFD1466383.1"/>
    <property type="molecule type" value="Genomic_DNA"/>
</dbReference>
<dbReference type="SFLD" id="SFLDS00003">
    <property type="entry name" value="Haloacid_Dehalogenase"/>
    <property type="match status" value="1"/>
</dbReference>
<evidence type="ECO:0000313" key="1">
    <source>
        <dbReference type="EMBL" id="MFD1466383.1"/>
    </source>
</evidence>
<dbReference type="Pfam" id="PF08282">
    <property type="entry name" value="Hydrolase_3"/>
    <property type="match status" value="1"/>
</dbReference>
<dbReference type="Gene3D" id="3.40.50.1000">
    <property type="entry name" value="HAD superfamily/HAD-like"/>
    <property type="match status" value="1"/>
</dbReference>
<dbReference type="PANTHER" id="PTHR10000">
    <property type="entry name" value="PHOSPHOSERINE PHOSPHATASE"/>
    <property type="match status" value="1"/>
</dbReference>
<dbReference type="SFLD" id="SFLDG01144">
    <property type="entry name" value="C2.B.4:_PGP_Like"/>
    <property type="match status" value="1"/>
</dbReference>
<sequence>MISIIASDMDGTLLNDKMSISPKNVAAIQKAQEAGIEFMVATGRGLSEAQPILKKAGLNPAYITLNGAQVFNLAGESVVNEPLARTTANHLVAELREADFYFELVSDKGVFSESKVRRIQHVADLLVNLNPDTTYKIAVALAAARLEIMNINYIDNYDNILKDPDYRVMKILVFSQHGPDAFMSIREKYQSSEEIVITSSSPNNIEINSIHAQKGLALLDYAAQKGVPKEEVMAIGDNLNDFSMITAAGVGVAMGNAIPAIKEVATFTTATNLNDGVAQAIQWALTQR</sequence>
<protein>
    <submittedName>
        <fullName evidence="1">Cof-type HAD-IIB family hydrolase</fullName>
        <ecNumber evidence="1">3.1.3.-</ecNumber>
    </submittedName>
</protein>
<dbReference type="NCBIfam" id="TIGR01484">
    <property type="entry name" value="HAD-SF-IIB"/>
    <property type="match status" value="1"/>
</dbReference>
<gene>
    <name evidence="1" type="ORF">ACFQ4L_09955</name>
</gene>
<keyword evidence="2" id="KW-1185">Reference proteome</keyword>
<dbReference type="PROSITE" id="PS01228">
    <property type="entry name" value="COF_1"/>
    <property type="match status" value="1"/>
</dbReference>
<accession>A0ABW4DRA1</accession>
<keyword evidence="1" id="KW-0378">Hydrolase</keyword>
<dbReference type="GO" id="GO:0016787">
    <property type="term" value="F:hydrolase activity"/>
    <property type="evidence" value="ECO:0007669"/>
    <property type="project" value="UniProtKB-KW"/>
</dbReference>
<dbReference type="Gene3D" id="3.30.1240.10">
    <property type="match status" value="1"/>
</dbReference>
<dbReference type="PANTHER" id="PTHR10000:SF55">
    <property type="entry name" value="5-AMINO-6-(5-PHOSPHO-D-RIBITYLAMINO)URACIL PHOSPHATASE YCSE"/>
    <property type="match status" value="1"/>
</dbReference>
<dbReference type="EC" id="3.1.3.-" evidence="1"/>
<proteinExistence type="predicted"/>
<reference evidence="2" key="1">
    <citation type="journal article" date="2019" name="Int. J. Syst. Evol. Microbiol.">
        <title>The Global Catalogue of Microorganisms (GCM) 10K type strain sequencing project: providing services to taxonomists for standard genome sequencing and annotation.</title>
        <authorList>
            <consortium name="The Broad Institute Genomics Platform"/>
            <consortium name="The Broad Institute Genome Sequencing Center for Infectious Disease"/>
            <person name="Wu L."/>
            <person name="Ma J."/>
        </authorList>
    </citation>
    <scope>NUCLEOTIDE SEQUENCE [LARGE SCALE GENOMIC DNA]</scope>
    <source>
        <strain evidence="2">CCM 8951</strain>
    </source>
</reference>
<dbReference type="InterPro" id="IPR023214">
    <property type="entry name" value="HAD_sf"/>
</dbReference>